<dbReference type="FunFam" id="2.20.28.10:FF:000002">
    <property type="entry name" value="DNA helicase"/>
    <property type="match status" value="1"/>
</dbReference>
<feature type="compositionally biased region" description="Acidic residues" evidence="19">
    <location>
        <begin position="51"/>
        <end position="76"/>
    </location>
</feature>
<dbReference type="Pfam" id="PF14551">
    <property type="entry name" value="MCM_N"/>
    <property type="match status" value="1"/>
</dbReference>
<evidence type="ECO:0000256" key="4">
    <source>
        <dbReference type="ARBA" id="ARBA00018925"/>
    </source>
</evidence>
<dbReference type="GO" id="GO:0043596">
    <property type="term" value="C:nuclear replication fork"/>
    <property type="evidence" value="ECO:0007669"/>
    <property type="project" value="EnsemblFungi"/>
</dbReference>
<dbReference type="Pfam" id="PF17855">
    <property type="entry name" value="MCM_lid"/>
    <property type="match status" value="1"/>
</dbReference>
<evidence type="ECO:0000313" key="23">
    <source>
        <dbReference type="Proteomes" id="UP000002762"/>
    </source>
</evidence>
<dbReference type="InterPro" id="IPR008045">
    <property type="entry name" value="MCM2"/>
</dbReference>
<dbReference type="InterPro" id="IPR031327">
    <property type="entry name" value="MCM"/>
</dbReference>
<evidence type="ECO:0000313" key="22">
    <source>
        <dbReference type="EMBL" id="EJP66554.1"/>
    </source>
</evidence>
<dbReference type="OrthoDB" id="844at2759"/>
<keyword evidence="20" id="KW-1133">Transmembrane helix</keyword>
<dbReference type="PROSITE" id="PS50051">
    <property type="entry name" value="MCM_2"/>
    <property type="match status" value="1"/>
</dbReference>
<evidence type="ECO:0000256" key="14">
    <source>
        <dbReference type="ARBA" id="ARBA00023242"/>
    </source>
</evidence>
<dbReference type="CDD" id="cd17753">
    <property type="entry name" value="MCM2"/>
    <property type="match status" value="1"/>
</dbReference>
<gene>
    <name evidence="22" type="ORF">BBA_04494</name>
</gene>
<dbReference type="GO" id="GO:0000781">
    <property type="term" value="C:chromosome, telomeric region"/>
    <property type="evidence" value="ECO:0007669"/>
    <property type="project" value="EnsemblFungi"/>
</dbReference>
<dbReference type="PRINTS" id="PR01658">
    <property type="entry name" value="MCMPROTEIN2"/>
</dbReference>
<dbReference type="EC" id="3.6.4.12" evidence="3"/>
<dbReference type="GO" id="GO:0006279">
    <property type="term" value="P:premeiotic DNA replication"/>
    <property type="evidence" value="ECO:0007669"/>
    <property type="project" value="EnsemblFungi"/>
</dbReference>
<feature type="region of interest" description="Disordered" evidence="19">
    <location>
        <begin position="874"/>
        <end position="957"/>
    </location>
</feature>
<feature type="compositionally biased region" description="Basic and acidic residues" evidence="19">
    <location>
        <begin position="709"/>
        <end position="724"/>
    </location>
</feature>
<dbReference type="Pfam" id="PF00493">
    <property type="entry name" value="MCM"/>
    <property type="match status" value="1"/>
</dbReference>
<evidence type="ECO:0000256" key="12">
    <source>
        <dbReference type="ARBA" id="ARBA00022840"/>
    </source>
</evidence>
<sequence>MSSPGNRGAASRSTRKRSRTGGDDATSSVGVGSSPMPSSPPAPFSIAHGVEDDDEIEEEREIQDDIDDLDEMADDDVDLFREGYEADYRDREGDEYEAVDIDDEGDFDDMDLGARRRLEAQLSKRDREVARRQRIPAAFLPGDDDDGDIDLTAQPRRRRHHYDEDPDDAMDGDIMEEELSLEALGDVKAANLTEWVSQAAVQRTIRREFKAFLTSYTDASGSSVYGNRIRTLGEINAESLEVSYEHLSESKAILAYFLANSPSEMLKLFDEVAMDVVLLHYPDYERIHSEIHVRIFDLPVHYTLRQLRQSHLNCLVRVSGVVTRRSGVFPQLKYVKFDCTKCGTTLGPFQQESNVEVKITYCQNCQSRGPFTLNSEKTVYRNYQKLTLQESPGTVPAGRLPRQREVILLWDLIDRAKPGEEIEVTGIYRNNYDAQLNNRNGFPVFATILEANNVVKSHDQLAGFRLTEEDEQAIRKLSRDPNIVDKIINSVAPSIYGHTDVKTAVALSLFGGVAKTTKGAHHIRGDINVLLLGDPGTAKSQVLKYAEKTAHRAVFATGQGASAVGLTASVRRDPLTSEWTLEGGALVLADRGTCLIDEFDKMNDQDRTSIHEAMEQQTISISKAGIVTTLQARCGIIAAANPIGGRYNSTIPFSSNVQLTEPILSRFDVLCVVRDTVEPAEDERLARFIVGSHSRSHPLAEDQTQDTRAAADDEREEAERARKENEIPQQLLRKYILYARERCSPKLYHMDEDKVARLFADMRRESLATGAYPITVRHLEAIIRISEAFCRMRLSEYCSAQDIDRAIAVTVESFVGSQKVSCKKALARAFAKYTLAREPQRMSSTSFGAQRLQPLRENEIYRWRYEDTELPVMGTTLEPGADHDDGPDLGSHSRRNSNHDNPLGLSHQSSQFKLRRVPVSSKEDTSASRRSVPSPRTPATASGMPSPDDTLVDVNSPRRASRWSSLWGFSAKGLRRNKGSSEPLTMNMQPISGTDCPSITEEGVYDVSASDSDCPKQCCATMTAALGSKIIELSFVTVYITCLGQSLTRRAIARGSRGITLAEMSMREWVNEPGTLLMNSRSNIKHSGCSLLGVLSLLAALVAAFYTTASDAMVAPKLKYGKWENKTLSGYIRSSYANPIFVKLSCSTMLKDEDKEEAASSCMDVMVSGESYRNLQAFMRVWTNININGSTLIRDLKERPAGTASLHGNTTLLGAWIETEHGNVTAHSEETGRIINNVTLAMPHPGVAAAATSPLNGILQPNDLSGVGEYSIKAGVVSPAVNVLCVNMSPSELAPLVYTEWPHANNSATGMGNQTIGWKNWTSEVPDGLDSNGNENFLNRTEVDDIFRWGPKYNRRPPVFKLFPFDYNTVVNSREPLGIQPTDAIYILGKRPKFQNYTLCELRSWLSPNCSTHFNISGISGSKMVAHCEDPNDIDSYRRSFPKDQGWALPATDWKHLAEQWRTASDLNGGERNSDPANSRILTQLALVEPKLPVHLPSMAEALAVFASSTLVLGSVGTPFRHYWDYNKPGNIVGEPGAIHQFNASVITQQYTSGHVANWQGMFYVILGLMCGLNVICAGYLLKNRKLVTDFTEGHNLFSLALNSAPNERLKGTCGGGPEVSDMDVPWRVGYASGANHYYIEETTRRPRRRGRGGRNSEAEAAKVVGQNYTTLRNSRAWL</sequence>
<keyword evidence="12" id="KW-0067">ATP-binding</keyword>
<evidence type="ECO:0000256" key="18">
    <source>
        <dbReference type="ARBA" id="ARBA00078186"/>
    </source>
</evidence>
<feature type="compositionally biased region" description="Low complexity" evidence="19">
    <location>
        <begin position="27"/>
        <end position="36"/>
    </location>
</feature>
<dbReference type="PANTHER" id="PTHR11630">
    <property type="entry name" value="DNA REPLICATION LICENSING FACTOR MCM FAMILY MEMBER"/>
    <property type="match status" value="1"/>
</dbReference>
<feature type="region of interest" description="Disordered" evidence="19">
    <location>
        <begin position="1"/>
        <end position="76"/>
    </location>
</feature>
<dbReference type="PANTHER" id="PTHR11630:SF44">
    <property type="entry name" value="DNA REPLICATION LICENSING FACTOR MCM2"/>
    <property type="match status" value="1"/>
</dbReference>
<dbReference type="GO" id="GO:0003682">
    <property type="term" value="F:chromatin binding"/>
    <property type="evidence" value="ECO:0007669"/>
    <property type="project" value="EnsemblFungi"/>
</dbReference>
<feature type="region of interest" description="Disordered" evidence="19">
    <location>
        <begin position="696"/>
        <end position="724"/>
    </location>
</feature>
<comment type="catalytic activity">
    <reaction evidence="16">
        <text>ATP + H2O = ADP + phosphate + H(+)</text>
        <dbReference type="Rhea" id="RHEA:13065"/>
        <dbReference type="ChEBI" id="CHEBI:15377"/>
        <dbReference type="ChEBI" id="CHEBI:15378"/>
        <dbReference type="ChEBI" id="CHEBI:30616"/>
        <dbReference type="ChEBI" id="CHEBI:43474"/>
        <dbReference type="ChEBI" id="CHEBI:456216"/>
        <dbReference type="EC" id="3.6.4.12"/>
    </reaction>
</comment>
<evidence type="ECO:0000256" key="3">
    <source>
        <dbReference type="ARBA" id="ARBA00012551"/>
    </source>
</evidence>
<dbReference type="Gene3D" id="3.30.1640.10">
    <property type="entry name" value="mini-chromosome maintenance (MCM) complex, chain A, domain 1"/>
    <property type="match status" value="1"/>
</dbReference>
<keyword evidence="13" id="KW-0238">DNA-binding</keyword>
<keyword evidence="7" id="KW-0547">Nucleotide-binding</keyword>
<dbReference type="RefSeq" id="XP_008597813.1">
    <property type="nucleotide sequence ID" value="XM_008599591.1"/>
</dbReference>
<dbReference type="Pfam" id="PF17207">
    <property type="entry name" value="MCM_OB"/>
    <property type="match status" value="1"/>
</dbReference>
<dbReference type="Proteomes" id="UP000002762">
    <property type="component" value="Unassembled WGS sequence"/>
</dbReference>
<dbReference type="GO" id="GO:0008270">
    <property type="term" value="F:zinc ion binding"/>
    <property type="evidence" value="ECO:0007669"/>
    <property type="project" value="UniProtKB-KW"/>
</dbReference>
<dbReference type="Pfam" id="PF12619">
    <property type="entry name" value="MCM2_N"/>
    <property type="match status" value="1"/>
</dbReference>
<evidence type="ECO:0000256" key="7">
    <source>
        <dbReference type="ARBA" id="ARBA00022741"/>
    </source>
</evidence>
<evidence type="ECO:0000256" key="6">
    <source>
        <dbReference type="ARBA" id="ARBA00022723"/>
    </source>
</evidence>
<dbReference type="GO" id="GO:0043138">
    <property type="term" value="F:3'-5' DNA helicase activity"/>
    <property type="evidence" value="ECO:0007669"/>
    <property type="project" value="TreeGrafter"/>
</dbReference>
<evidence type="ECO:0000256" key="9">
    <source>
        <dbReference type="ARBA" id="ARBA00022801"/>
    </source>
</evidence>
<organism evidence="22 23">
    <name type="scientific">Beauveria bassiana (strain ARSEF 2860)</name>
    <name type="common">White muscardine disease fungus</name>
    <name type="synonym">Tritirachium shiotae</name>
    <dbReference type="NCBI Taxonomy" id="655819"/>
    <lineage>
        <taxon>Eukaryota</taxon>
        <taxon>Fungi</taxon>
        <taxon>Dikarya</taxon>
        <taxon>Ascomycota</taxon>
        <taxon>Pezizomycotina</taxon>
        <taxon>Sordariomycetes</taxon>
        <taxon>Hypocreomycetidae</taxon>
        <taxon>Hypocreales</taxon>
        <taxon>Cordycipitaceae</taxon>
        <taxon>Beauveria</taxon>
    </lineage>
</organism>
<evidence type="ECO:0000256" key="17">
    <source>
        <dbReference type="ARBA" id="ARBA00074927"/>
    </source>
</evidence>
<reference evidence="22 23" key="1">
    <citation type="journal article" date="2012" name="Sci. Rep.">
        <title>Genomic perspectives on the evolution of fungal entomopathogenicity in Beauveria bassiana.</title>
        <authorList>
            <person name="Xiao G."/>
            <person name="Ying S.H."/>
            <person name="Zheng P."/>
            <person name="Wang Z.L."/>
            <person name="Zhang S."/>
            <person name="Xie X.Q."/>
            <person name="Shang Y."/>
            <person name="St Leger R.J."/>
            <person name="Zhao G.P."/>
            <person name="Wang C."/>
            <person name="Feng M.G."/>
        </authorList>
    </citation>
    <scope>NUCLEOTIDE SEQUENCE [LARGE SCALE GENOMIC DNA]</scope>
    <source>
        <strain evidence="22 23">ARSEF 2860</strain>
    </source>
</reference>
<feature type="domain" description="MCM C-terminal AAA(+) ATPase" evidence="21">
    <location>
        <begin position="483"/>
        <end position="689"/>
    </location>
</feature>
<dbReference type="InterPro" id="IPR041562">
    <property type="entry name" value="MCM_lid"/>
</dbReference>
<dbReference type="InterPro" id="IPR012340">
    <property type="entry name" value="NA-bd_OB-fold"/>
</dbReference>
<dbReference type="FunFam" id="3.40.50.300:FF:000138">
    <property type="entry name" value="DNA helicase"/>
    <property type="match status" value="1"/>
</dbReference>
<evidence type="ECO:0000256" key="19">
    <source>
        <dbReference type="SAM" id="MobiDB-lite"/>
    </source>
</evidence>
<keyword evidence="20" id="KW-0812">Transmembrane</keyword>
<dbReference type="GO" id="GO:0030174">
    <property type="term" value="P:regulation of DNA-templated DNA replication initiation"/>
    <property type="evidence" value="ECO:0007669"/>
    <property type="project" value="EnsemblFungi"/>
</dbReference>
<keyword evidence="10" id="KW-0347">Helicase</keyword>
<keyword evidence="5" id="KW-0235">DNA replication</keyword>
<keyword evidence="11" id="KW-0862">Zinc</keyword>
<dbReference type="EMBL" id="JH725159">
    <property type="protein sequence ID" value="EJP66554.1"/>
    <property type="molecule type" value="Genomic_DNA"/>
</dbReference>
<dbReference type="PROSITE" id="PS00847">
    <property type="entry name" value="MCM_1"/>
    <property type="match status" value="1"/>
</dbReference>
<dbReference type="PRINTS" id="PR01657">
    <property type="entry name" value="MCMFAMILY"/>
</dbReference>
<evidence type="ECO:0000256" key="1">
    <source>
        <dbReference type="ARBA" id="ARBA00004123"/>
    </source>
</evidence>
<evidence type="ECO:0000256" key="13">
    <source>
        <dbReference type="ARBA" id="ARBA00023125"/>
    </source>
</evidence>
<evidence type="ECO:0000256" key="15">
    <source>
        <dbReference type="ARBA" id="ARBA00023306"/>
    </source>
</evidence>
<dbReference type="SMART" id="SM00350">
    <property type="entry name" value="MCM"/>
    <property type="match status" value="1"/>
</dbReference>
<dbReference type="GO" id="GO:0003688">
    <property type="term" value="F:DNA replication origin binding"/>
    <property type="evidence" value="ECO:0007669"/>
    <property type="project" value="EnsemblFungi"/>
</dbReference>
<dbReference type="GO" id="GO:0005524">
    <property type="term" value="F:ATP binding"/>
    <property type="evidence" value="ECO:0007669"/>
    <property type="project" value="UniProtKB-KW"/>
</dbReference>
<keyword evidence="20" id="KW-0472">Membrane</keyword>
<evidence type="ECO:0000256" key="2">
    <source>
        <dbReference type="ARBA" id="ARBA00008010"/>
    </source>
</evidence>
<keyword evidence="14" id="KW-0539">Nucleus</keyword>
<comment type="similarity">
    <text evidence="2">Belongs to the MCM family.</text>
</comment>
<accession>J4KNZ3</accession>
<keyword evidence="9" id="KW-0378">Hydrolase</keyword>
<dbReference type="InterPro" id="IPR001208">
    <property type="entry name" value="MCM_dom"/>
</dbReference>
<evidence type="ECO:0000256" key="11">
    <source>
        <dbReference type="ARBA" id="ARBA00022833"/>
    </source>
</evidence>
<name>J4KNZ3_BEAB2</name>
<keyword evidence="23" id="KW-1185">Reference proteome</keyword>
<dbReference type="InParanoid" id="J4KNZ3"/>
<dbReference type="Gene3D" id="2.20.28.10">
    <property type="match status" value="1"/>
</dbReference>
<dbReference type="Gene3D" id="2.40.50.140">
    <property type="entry name" value="Nucleic acid-binding proteins"/>
    <property type="match status" value="1"/>
</dbReference>
<dbReference type="GO" id="GO:0005737">
    <property type="term" value="C:cytoplasm"/>
    <property type="evidence" value="ECO:0007669"/>
    <property type="project" value="EnsemblFungi"/>
</dbReference>
<dbReference type="GO" id="GO:1902975">
    <property type="term" value="P:mitotic DNA replication initiation"/>
    <property type="evidence" value="ECO:0007669"/>
    <property type="project" value="TreeGrafter"/>
</dbReference>
<dbReference type="FunFam" id="3.30.1640.10:FF:000003">
    <property type="entry name" value="DNA helicase"/>
    <property type="match status" value="1"/>
</dbReference>
<dbReference type="SUPFAM" id="SSF50249">
    <property type="entry name" value="Nucleic acid-binding proteins"/>
    <property type="match status" value="1"/>
</dbReference>
<dbReference type="GO" id="GO:0006267">
    <property type="term" value="P:pre-replicative complex assembly involved in nuclear cell cycle DNA replication"/>
    <property type="evidence" value="ECO:0007669"/>
    <property type="project" value="EnsemblFungi"/>
</dbReference>
<dbReference type="GeneID" id="19887506"/>
<dbReference type="GO" id="GO:0031509">
    <property type="term" value="P:subtelomeric heterochromatin formation"/>
    <property type="evidence" value="ECO:0007669"/>
    <property type="project" value="EnsemblFungi"/>
</dbReference>
<evidence type="ECO:0000256" key="5">
    <source>
        <dbReference type="ARBA" id="ARBA00022705"/>
    </source>
</evidence>
<proteinExistence type="inferred from homology"/>
<dbReference type="InterPro" id="IPR027417">
    <property type="entry name" value="P-loop_NTPase"/>
</dbReference>
<evidence type="ECO:0000256" key="10">
    <source>
        <dbReference type="ARBA" id="ARBA00022806"/>
    </source>
</evidence>
<dbReference type="STRING" id="655819.J4KNZ3"/>
<dbReference type="GO" id="GO:0005656">
    <property type="term" value="C:nuclear pre-replicative complex"/>
    <property type="evidence" value="ECO:0007669"/>
    <property type="project" value="EnsemblFungi"/>
</dbReference>
<dbReference type="GO" id="GO:0071162">
    <property type="term" value="C:CMG complex"/>
    <property type="evidence" value="ECO:0007669"/>
    <property type="project" value="EnsemblFungi"/>
</dbReference>
<dbReference type="InterPro" id="IPR018525">
    <property type="entry name" value="MCM_CS"/>
</dbReference>
<keyword evidence="15" id="KW-0131">Cell cycle</keyword>
<dbReference type="InterPro" id="IPR033762">
    <property type="entry name" value="MCM_OB"/>
</dbReference>
<dbReference type="SUPFAM" id="SSF52540">
    <property type="entry name" value="P-loop containing nucleoside triphosphate hydrolases"/>
    <property type="match status" value="1"/>
</dbReference>
<comment type="subcellular location">
    <subcellularLocation>
        <location evidence="1">Nucleus</location>
    </subcellularLocation>
</comment>
<keyword evidence="6" id="KW-0479">Metal-binding</keyword>
<dbReference type="Gene3D" id="3.40.50.300">
    <property type="entry name" value="P-loop containing nucleotide triphosphate hydrolases"/>
    <property type="match status" value="1"/>
</dbReference>
<dbReference type="GO" id="GO:0006368">
    <property type="term" value="P:transcription elongation by RNA polymerase II"/>
    <property type="evidence" value="ECO:0007669"/>
    <property type="project" value="EnsemblFungi"/>
</dbReference>
<evidence type="ECO:0000256" key="20">
    <source>
        <dbReference type="SAM" id="Phobius"/>
    </source>
</evidence>
<dbReference type="HOGENOM" id="CLU_241533_0_0_1"/>
<dbReference type="GO" id="GO:0016887">
    <property type="term" value="F:ATP hydrolysis activity"/>
    <property type="evidence" value="ECO:0007669"/>
    <property type="project" value="RHEA"/>
</dbReference>
<evidence type="ECO:0000256" key="8">
    <source>
        <dbReference type="ARBA" id="ARBA00022771"/>
    </source>
</evidence>
<dbReference type="GO" id="GO:0017116">
    <property type="term" value="F:single-stranded DNA helicase activity"/>
    <property type="evidence" value="ECO:0007669"/>
    <property type="project" value="EnsemblFungi"/>
</dbReference>
<evidence type="ECO:0000256" key="16">
    <source>
        <dbReference type="ARBA" id="ARBA00047995"/>
    </source>
</evidence>
<dbReference type="InterPro" id="IPR027925">
    <property type="entry name" value="MCM_N"/>
</dbReference>
<protein>
    <recommendedName>
        <fullName evidence="4">DNA replication licensing factor MCM2</fullName>
        <ecNumber evidence="3">3.6.4.12</ecNumber>
    </recommendedName>
    <alternativeName>
        <fullName evidence="17">DNA replication licensing factor mcm2</fullName>
    </alternativeName>
    <alternativeName>
        <fullName evidence="18">Minichromosome maintenance protein 2</fullName>
    </alternativeName>
</protein>
<dbReference type="GO" id="GO:0000727">
    <property type="term" value="P:double-strand break repair via break-induced replication"/>
    <property type="evidence" value="ECO:0007669"/>
    <property type="project" value="EnsemblFungi"/>
</dbReference>
<evidence type="ECO:0000259" key="21">
    <source>
        <dbReference type="PROSITE" id="PS50051"/>
    </source>
</evidence>
<dbReference type="GO" id="GO:0042555">
    <property type="term" value="C:MCM complex"/>
    <property type="evidence" value="ECO:0007669"/>
    <property type="project" value="EnsemblFungi"/>
</dbReference>
<dbReference type="GO" id="GO:0003697">
    <property type="term" value="F:single-stranded DNA binding"/>
    <property type="evidence" value="ECO:0007669"/>
    <property type="project" value="EnsemblFungi"/>
</dbReference>
<keyword evidence="8" id="KW-0863">Zinc-finger</keyword>
<feature type="transmembrane region" description="Helical" evidence="20">
    <location>
        <begin position="1561"/>
        <end position="1582"/>
    </location>
</feature>